<evidence type="ECO:0000313" key="1">
    <source>
        <dbReference type="Proteomes" id="UP000887579"/>
    </source>
</evidence>
<dbReference type="Proteomes" id="UP000887579">
    <property type="component" value="Unplaced"/>
</dbReference>
<evidence type="ECO:0000313" key="2">
    <source>
        <dbReference type="WBParaSite" id="ES5_v2.g18794.t1"/>
    </source>
</evidence>
<reference evidence="2" key="1">
    <citation type="submission" date="2022-11" db="UniProtKB">
        <authorList>
            <consortium name="WormBaseParasite"/>
        </authorList>
    </citation>
    <scope>IDENTIFICATION</scope>
</reference>
<proteinExistence type="predicted"/>
<dbReference type="WBParaSite" id="ES5_v2.g18794.t1">
    <property type="protein sequence ID" value="ES5_v2.g18794.t1"/>
    <property type="gene ID" value="ES5_v2.g18794"/>
</dbReference>
<organism evidence="1 2">
    <name type="scientific">Panagrolaimus sp. ES5</name>
    <dbReference type="NCBI Taxonomy" id="591445"/>
    <lineage>
        <taxon>Eukaryota</taxon>
        <taxon>Metazoa</taxon>
        <taxon>Ecdysozoa</taxon>
        <taxon>Nematoda</taxon>
        <taxon>Chromadorea</taxon>
        <taxon>Rhabditida</taxon>
        <taxon>Tylenchina</taxon>
        <taxon>Panagrolaimomorpha</taxon>
        <taxon>Panagrolaimoidea</taxon>
        <taxon>Panagrolaimidae</taxon>
        <taxon>Panagrolaimus</taxon>
    </lineage>
</organism>
<name>A0AC34FNF8_9BILA</name>
<accession>A0AC34FNF8</accession>
<sequence length="92" mass="11303">MFRVKYDTYQIQKKISDTYIKYFYSYIMVSSEQRGIAAHIRQMDDNNDRKILTKEDREFCDTVVRDKSMEHKPEYDTKLQEWVNKYQIQMNA</sequence>
<protein>
    <submittedName>
        <fullName evidence="2">Uncharacterized protein</fullName>
    </submittedName>
</protein>